<dbReference type="EMBL" id="CACRXK020011802">
    <property type="protein sequence ID" value="CAB4022099.1"/>
    <property type="molecule type" value="Genomic_DNA"/>
</dbReference>
<dbReference type="Proteomes" id="UP001152795">
    <property type="component" value="Unassembled WGS sequence"/>
</dbReference>
<feature type="non-terminal residue" evidence="1">
    <location>
        <position position="1"/>
    </location>
</feature>
<protein>
    <submittedName>
        <fullName evidence="1">Uncharacterized protein</fullName>
    </submittedName>
</protein>
<organism evidence="1 2">
    <name type="scientific">Paramuricea clavata</name>
    <name type="common">Red gorgonian</name>
    <name type="synonym">Violescent sea-whip</name>
    <dbReference type="NCBI Taxonomy" id="317549"/>
    <lineage>
        <taxon>Eukaryota</taxon>
        <taxon>Metazoa</taxon>
        <taxon>Cnidaria</taxon>
        <taxon>Anthozoa</taxon>
        <taxon>Octocorallia</taxon>
        <taxon>Malacalcyonacea</taxon>
        <taxon>Plexauridae</taxon>
        <taxon>Paramuricea</taxon>
    </lineage>
</organism>
<comment type="caution">
    <text evidence="1">The sequence shown here is derived from an EMBL/GenBank/DDBJ whole genome shotgun (WGS) entry which is preliminary data.</text>
</comment>
<accession>A0A7D9J500</accession>
<proteinExistence type="predicted"/>
<dbReference type="OrthoDB" id="7382669at2759"/>
<dbReference type="AlphaFoldDB" id="A0A7D9J500"/>
<dbReference type="PANTHER" id="PTHR33332">
    <property type="entry name" value="REVERSE TRANSCRIPTASE DOMAIN-CONTAINING PROTEIN"/>
    <property type="match status" value="1"/>
</dbReference>
<keyword evidence="2" id="KW-1185">Reference proteome</keyword>
<sequence>SDRLLGKVLERCVSERLRGTLQETLSLTNCKILFVNSVVPNSSDTITFRGSFMSNSCNLIYLEDAVTAITRRLSWIGFACSFEHHQQYWMSSGLQECSHNKLCNTVHAPYSSCDGDSSLSTSTDSSVERRSNQKKVMTIENHLSSWVSAINGNKSVHAVVLDFAKAFDKVPRQRLLEKLWLFTDDVLVYGVIVGDAECDQLQNDLIKLEQWQLKWQMEFNPTKCKVIRISTKKSEREIYMFCSKQLEQVTSISYLGLTVTDKLRWSDHISEISNKAGKTLGMIKQIFGFVQRM</sequence>
<evidence type="ECO:0000313" key="1">
    <source>
        <dbReference type="EMBL" id="CAB4022099.1"/>
    </source>
</evidence>
<evidence type="ECO:0000313" key="2">
    <source>
        <dbReference type="Proteomes" id="UP001152795"/>
    </source>
</evidence>
<gene>
    <name evidence="1" type="ORF">PACLA_8A020384</name>
</gene>
<name>A0A7D9J500_PARCT</name>
<reference evidence="1" key="1">
    <citation type="submission" date="2020-04" db="EMBL/GenBank/DDBJ databases">
        <authorList>
            <person name="Alioto T."/>
            <person name="Alioto T."/>
            <person name="Gomez Garrido J."/>
        </authorList>
    </citation>
    <scope>NUCLEOTIDE SEQUENCE</scope>
    <source>
        <strain evidence="1">A484AB</strain>
    </source>
</reference>